<dbReference type="Gene3D" id="3.40.50.300">
    <property type="entry name" value="P-loop containing nucleotide triphosphate hydrolases"/>
    <property type="match status" value="2"/>
</dbReference>
<dbReference type="PANTHER" id="PTHR32114">
    <property type="entry name" value="ABC TRANSPORTER ABCH.3"/>
    <property type="match status" value="1"/>
</dbReference>
<dbReference type="PANTHER" id="PTHR32114:SF2">
    <property type="entry name" value="ABC TRANSPORTER ABCH.3"/>
    <property type="match status" value="1"/>
</dbReference>
<dbReference type="InterPro" id="IPR027417">
    <property type="entry name" value="P-loop_NTPase"/>
</dbReference>
<sequence>MKPLRLSLDAFGPYAGLQELDFADLGDQSFFLIHGPTGAGKTSLLDGISYALYGQTSGGQRETRDLRSHFAAADTPTRVTFDFALGGKTYRVERTPEQQVPKQRGGGTKKQLYAAHLWELVDGAEVPLATEKPTVVDAKVADLLGFKASQFRQVVLLPQGRFQEFMLAGSAERQAILQTLFQTGRYAAIAEALAEEEKTLRGSLLTAQAEARQLLEQAGVATTQELPDRLAAAAQRVKDRSQEQTEARVASDQAEAVLREGKHLEAALARVHTLEQEAIRLAEAADSRALALTKAEGTLAEAEGEEPRREDLRRAIDRLKELEPRLVALEQARQETAEAARQGQHLKKLAEEQTQRRDAAGQEATRQKALLQQLQTEASQLKGRDGLLRLARQKRAQREQFDQAKQLAEHASAVHDSAQARLKAAEQSVQAARAQLRNLQERQLAAQAAHLAQNLNPGEPCPVCGSETHPRPAAPSSDHPDDQALRRAQTQQDEAEAALGQAQKTAAARFSDLETARARREDLAHHLGEDAHADPATLAAEEARSLEALERSRQAETSLTRAERIQAEAEEAQKLAEAQLAATAQRQSEVAFQAAGAQARVKVHEEALSEDLRIPGALAARRRKAEEALAQSESSRKAARAARDAAQTVAIEAEAALKSHGNRLETARVEVRKTEAEFTAALAAAGDESQPEGMAVPDLPSLQIARDRAQARFSQAGEALGQAQSEQASLQRLATTLAALEARQGAEERRHRAAASLARVARGEDGARVSFERYVQGALLDEVLVSASERLRRMSKQRYALQRATGGGDLRRAGGLELEITDSHTGRARAVSSLSGGEGFQASLALALGLSDVVQRHAGGIRLDTVFIDEGFGSLDSEALDLALRTLEELNQGGRLVGLISHLDDVKARISARLEVTPGPGGSHARFRID</sequence>
<accession>A0ABQ5Q0B8</accession>
<evidence type="ECO:0000313" key="5">
    <source>
        <dbReference type="Proteomes" id="UP001165044"/>
    </source>
</evidence>
<evidence type="ECO:0000259" key="3">
    <source>
        <dbReference type="Pfam" id="PF13476"/>
    </source>
</evidence>
<dbReference type="Pfam" id="PF13558">
    <property type="entry name" value="SbcC_Walker_B"/>
    <property type="match status" value="1"/>
</dbReference>
<comment type="caution">
    <text evidence="4">The sequence shown here is derived from an EMBL/GenBank/DDBJ whole genome shotgun (WGS) entry which is preliminary data.</text>
</comment>
<reference evidence="4" key="1">
    <citation type="journal article" date="2023" name="Antonie Van Leeuwenhoek">
        <title>Mesoterricola silvestris gen. nov., sp. nov., Mesoterricola sediminis sp. nov., Geothrix oryzae sp. nov., Geothrix edaphica sp. nov., Geothrix rubra sp. nov., and Geothrix limicola sp. nov., six novel members of Acidobacteriota isolated from soils.</title>
        <authorList>
            <person name="Itoh H."/>
            <person name="Sugisawa Y."/>
            <person name="Mise K."/>
            <person name="Xu Z."/>
            <person name="Kuniyasu M."/>
            <person name="Ushijima N."/>
            <person name="Kawano K."/>
            <person name="Kobayashi E."/>
            <person name="Shiratori Y."/>
            <person name="Masuda Y."/>
            <person name="Senoo K."/>
        </authorList>
    </citation>
    <scope>NUCLEOTIDE SEQUENCE</scope>
    <source>
        <strain evidence="4">Red802</strain>
    </source>
</reference>
<feature type="coiled-coil region" evidence="1">
    <location>
        <begin position="555"/>
        <end position="582"/>
    </location>
</feature>
<dbReference type="InterPro" id="IPR038729">
    <property type="entry name" value="Rad50/SbcC_AAA"/>
</dbReference>
<protein>
    <submittedName>
        <fullName evidence="4">Nuclease SbcCD subunit C</fullName>
    </submittedName>
</protein>
<gene>
    <name evidence="4" type="primary">sbcC</name>
    <name evidence="4" type="ORF">GETHED_25190</name>
</gene>
<feature type="compositionally biased region" description="Basic and acidic residues" evidence="2">
    <location>
        <begin position="348"/>
        <end position="360"/>
    </location>
</feature>
<feature type="compositionally biased region" description="Low complexity" evidence="2">
    <location>
        <begin position="497"/>
        <end position="508"/>
    </location>
</feature>
<evidence type="ECO:0000256" key="1">
    <source>
        <dbReference type="SAM" id="Coils"/>
    </source>
</evidence>
<feature type="domain" description="Rad50/SbcC-type AAA" evidence="3">
    <location>
        <begin position="5"/>
        <end position="216"/>
    </location>
</feature>
<name>A0ABQ5Q0B8_9BACT</name>
<feature type="region of interest" description="Disordered" evidence="2">
    <location>
        <begin position="460"/>
        <end position="509"/>
    </location>
</feature>
<dbReference type="Pfam" id="PF13476">
    <property type="entry name" value="AAA_23"/>
    <property type="match status" value="1"/>
</dbReference>
<organism evidence="4 5">
    <name type="scientific">Geothrix edaphica</name>
    <dbReference type="NCBI Taxonomy" id="2927976"/>
    <lineage>
        <taxon>Bacteria</taxon>
        <taxon>Pseudomonadati</taxon>
        <taxon>Acidobacteriota</taxon>
        <taxon>Holophagae</taxon>
        <taxon>Holophagales</taxon>
        <taxon>Holophagaceae</taxon>
        <taxon>Geothrix</taxon>
    </lineage>
</organism>
<evidence type="ECO:0000313" key="4">
    <source>
        <dbReference type="EMBL" id="GLH68155.1"/>
    </source>
</evidence>
<dbReference type="Proteomes" id="UP001165044">
    <property type="component" value="Unassembled WGS sequence"/>
</dbReference>
<feature type="coiled-coil region" evidence="1">
    <location>
        <begin position="622"/>
        <end position="677"/>
    </location>
</feature>
<dbReference type="SUPFAM" id="SSF52540">
    <property type="entry name" value="P-loop containing nucleoside triphosphate hydrolases"/>
    <property type="match status" value="1"/>
</dbReference>
<dbReference type="RefSeq" id="WP_285609884.1">
    <property type="nucleotide sequence ID" value="NZ_BSDC01000003.1"/>
</dbReference>
<keyword evidence="1" id="KW-0175">Coiled coil</keyword>
<evidence type="ECO:0000256" key="2">
    <source>
        <dbReference type="SAM" id="MobiDB-lite"/>
    </source>
</evidence>
<dbReference type="EMBL" id="BSDC01000003">
    <property type="protein sequence ID" value="GLH68155.1"/>
    <property type="molecule type" value="Genomic_DNA"/>
</dbReference>
<feature type="region of interest" description="Disordered" evidence="2">
    <location>
        <begin position="334"/>
        <end position="365"/>
    </location>
</feature>
<proteinExistence type="predicted"/>
<keyword evidence="5" id="KW-1185">Reference proteome</keyword>